<feature type="domain" description="AraC-type arabinose-binding/dimerisation" evidence="2">
    <location>
        <begin position="45"/>
        <end position="117"/>
    </location>
</feature>
<reference evidence="3" key="1">
    <citation type="submission" date="2016-10" db="EMBL/GenBank/DDBJ databases">
        <title>Sequence of Gallionella enrichment culture.</title>
        <authorList>
            <person name="Poehlein A."/>
            <person name="Muehling M."/>
            <person name="Daniel R."/>
        </authorList>
    </citation>
    <scope>NUCLEOTIDE SEQUENCE</scope>
</reference>
<dbReference type="Pfam" id="PF02311">
    <property type="entry name" value="AraC_binding"/>
    <property type="match status" value="1"/>
</dbReference>
<comment type="caution">
    <text evidence="3">The sequence shown here is derived from an EMBL/GenBank/DDBJ whole genome shotgun (WGS) entry which is preliminary data.</text>
</comment>
<protein>
    <submittedName>
        <fullName evidence="3">AraC-like ligand binding domain protein</fullName>
    </submittedName>
</protein>
<proteinExistence type="predicted"/>
<dbReference type="InterPro" id="IPR003313">
    <property type="entry name" value="AraC-bd"/>
</dbReference>
<name>A0A1J5STD6_9ZZZZ</name>
<dbReference type="InterPro" id="IPR011051">
    <property type="entry name" value="RmlC_Cupin_sf"/>
</dbReference>
<evidence type="ECO:0000256" key="1">
    <source>
        <dbReference type="ARBA" id="ARBA00023125"/>
    </source>
</evidence>
<dbReference type="GO" id="GO:0003677">
    <property type="term" value="F:DNA binding"/>
    <property type="evidence" value="ECO:0007669"/>
    <property type="project" value="UniProtKB-KW"/>
</dbReference>
<keyword evidence="1" id="KW-0238">DNA-binding</keyword>
<dbReference type="SUPFAM" id="SSF51182">
    <property type="entry name" value="RmlC-like cupins"/>
    <property type="match status" value="1"/>
</dbReference>
<dbReference type="Gene3D" id="2.60.120.10">
    <property type="entry name" value="Jelly Rolls"/>
    <property type="match status" value="1"/>
</dbReference>
<accession>A0A1J5STD6</accession>
<sequence length="127" mass="13847">MTATLPIEPNVAQALALGDLLQYADAGIVSRTLYTSDTLRVVLFAFAPGQELTEHTNGRRALVQVIAGRCQFKFNDRWEWLEQGALLHLPPRHPHALKATDGRCALLLTLHGEPESAETGSSTESNA</sequence>
<gene>
    <name evidence="3" type="ORF">GALL_105490</name>
</gene>
<evidence type="ECO:0000259" key="2">
    <source>
        <dbReference type="Pfam" id="PF02311"/>
    </source>
</evidence>
<dbReference type="PANTHER" id="PTHR37694">
    <property type="entry name" value="SLR8022 PROTEIN"/>
    <property type="match status" value="1"/>
</dbReference>
<dbReference type="CDD" id="cd02230">
    <property type="entry name" value="cupin_HP0902-like"/>
    <property type="match status" value="1"/>
</dbReference>
<dbReference type="InterPro" id="IPR014710">
    <property type="entry name" value="RmlC-like_jellyroll"/>
</dbReference>
<dbReference type="EMBL" id="MLJW01000038">
    <property type="protein sequence ID" value="OIR07293.1"/>
    <property type="molecule type" value="Genomic_DNA"/>
</dbReference>
<dbReference type="AlphaFoldDB" id="A0A1J5STD6"/>
<organism evidence="3">
    <name type="scientific">mine drainage metagenome</name>
    <dbReference type="NCBI Taxonomy" id="410659"/>
    <lineage>
        <taxon>unclassified sequences</taxon>
        <taxon>metagenomes</taxon>
        <taxon>ecological metagenomes</taxon>
    </lineage>
</organism>
<dbReference type="PANTHER" id="PTHR37694:SF1">
    <property type="entry name" value="SLR8022 PROTEIN"/>
    <property type="match status" value="1"/>
</dbReference>
<dbReference type="GO" id="GO:0006355">
    <property type="term" value="P:regulation of DNA-templated transcription"/>
    <property type="evidence" value="ECO:0007669"/>
    <property type="project" value="InterPro"/>
</dbReference>
<evidence type="ECO:0000313" key="3">
    <source>
        <dbReference type="EMBL" id="OIR07293.1"/>
    </source>
</evidence>